<name>A0ABU0M7Y9_9HYPH</name>
<dbReference type="CDD" id="cd03221">
    <property type="entry name" value="ABCF_EF-3"/>
    <property type="match status" value="1"/>
</dbReference>
<proteinExistence type="inferred from homology"/>
<dbReference type="Pfam" id="PF00005">
    <property type="entry name" value="ABC_tran"/>
    <property type="match status" value="2"/>
</dbReference>
<evidence type="ECO:0000256" key="3">
    <source>
        <dbReference type="ARBA" id="ARBA00022741"/>
    </source>
</evidence>
<dbReference type="Gene3D" id="3.40.50.300">
    <property type="entry name" value="P-loop containing nucleotide triphosphate hydrolases"/>
    <property type="match status" value="2"/>
</dbReference>
<dbReference type="PANTHER" id="PTHR19211">
    <property type="entry name" value="ATP-BINDING TRANSPORT PROTEIN-RELATED"/>
    <property type="match status" value="1"/>
</dbReference>
<organism evidence="6 7">
    <name type="scientific">Kaistia geumhonensis</name>
    <dbReference type="NCBI Taxonomy" id="410839"/>
    <lineage>
        <taxon>Bacteria</taxon>
        <taxon>Pseudomonadati</taxon>
        <taxon>Pseudomonadota</taxon>
        <taxon>Alphaproteobacteria</taxon>
        <taxon>Hyphomicrobiales</taxon>
        <taxon>Kaistiaceae</taxon>
        <taxon>Kaistia</taxon>
    </lineage>
</organism>
<dbReference type="InterPro" id="IPR003439">
    <property type="entry name" value="ABC_transporter-like_ATP-bd"/>
</dbReference>
<comment type="similarity">
    <text evidence="1">Belongs to the ABC transporter superfamily.</text>
</comment>
<dbReference type="InterPro" id="IPR027417">
    <property type="entry name" value="P-loop_NTPase"/>
</dbReference>
<keyword evidence="4" id="KW-0067">ATP-binding</keyword>
<evidence type="ECO:0000256" key="1">
    <source>
        <dbReference type="ARBA" id="ARBA00005417"/>
    </source>
</evidence>
<accession>A0ABU0M7Y9</accession>
<dbReference type="SUPFAM" id="SSF52540">
    <property type="entry name" value="P-loop containing nucleoside triphosphate hydrolases"/>
    <property type="match status" value="2"/>
</dbReference>
<evidence type="ECO:0000259" key="5">
    <source>
        <dbReference type="PROSITE" id="PS50893"/>
    </source>
</evidence>
<keyword evidence="2" id="KW-0677">Repeat</keyword>
<dbReference type="InterPro" id="IPR050611">
    <property type="entry name" value="ABCF"/>
</dbReference>
<reference evidence="6 7" key="1">
    <citation type="submission" date="2023-07" db="EMBL/GenBank/DDBJ databases">
        <title>Genomic Encyclopedia of Type Strains, Phase IV (KMG-IV): sequencing the most valuable type-strain genomes for metagenomic binning, comparative biology and taxonomic classification.</title>
        <authorList>
            <person name="Goeker M."/>
        </authorList>
    </citation>
    <scope>NUCLEOTIDE SEQUENCE [LARGE SCALE GENOMIC DNA]</scope>
    <source>
        <strain evidence="6 7">B1-1</strain>
    </source>
</reference>
<feature type="domain" description="ABC transporter" evidence="5">
    <location>
        <begin position="1"/>
        <end position="222"/>
    </location>
</feature>
<dbReference type="SMART" id="SM00382">
    <property type="entry name" value="AAA"/>
    <property type="match status" value="1"/>
</dbReference>
<dbReference type="InterPro" id="IPR003593">
    <property type="entry name" value="AAA+_ATPase"/>
</dbReference>
<keyword evidence="3" id="KW-0547">Nucleotide-binding</keyword>
<gene>
    <name evidence="6" type="ORF">QO015_002690</name>
</gene>
<dbReference type="PROSITE" id="PS00211">
    <property type="entry name" value="ABC_TRANSPORTER_1"/>
    <property type="match status" value="1"/>
</dbReference>
<evidence type="ECO:0000313" key="7">
    <source>
        <dbReference type="Proteomes" id="UP001223743"/>
    </source>
</evidence>
<dbReference type="InterPro" id="IPR017871">
    <property type="entry name" value="ABC_transporter-like_CS"/>
</dbReference>
<dbReference type="EMBL" id="JAUSWJ010000001">
    <property type="protein sequence ID" value="MDQ0517077.1"/>
    <property type="molecule type" value="Genomic_DNA"/>
</dbReference>
<evidence type="ECO:0000256" key="2">
    <source>
        <dbReference type="ARBA" id="ARBA00022737"/>
    </source>
</evidence>
<dbReference type="PANTHER" id="PTHR19211:SF14">
    <property type="entry name" value="ATP-BINDING CASSETTE SUB-FAMILY F MEMBER 1"/>
    <property type="match status" value="1"/>
</dbReference>
<protein>
    <submittedName>
        <fullName evidence="6">ATPase subunit of ABC transporter with duplicated ATPase domains</fullName>
    </submittedName>
</protein>
<evidence type="ECO:0000313" key="6">
    <source>
        <dbReference type="EMBL" id="MDQ0517077.1"/>
    </source>
</evidence>
<dbReference type="Proteomes" id="UP001223743">
    <property type="component" value="Unassembled WGS sequence"/>
</dbReference>
<sequence>MSLVTLRALGLTLGAPLFTGLDLAIQKGDRIGLVAANGRGKSTLLKVIAGLLPPSDGAITATRGTRIALMQQEPTPEQQALPLRAMLAGALPPETREWEDWRVDVALDALAVPADLRDRPLGALSGGWQRMAMLAAATLAEPDLLLLDEPTNHLDLARIGTLERFIVDLPRETAILVASHDRAFLDGVTNRTLFLRSTGSAVYAAPYGAARASLDTADEAAARRYETDLKQGAKLRRQAAKLHNLGVNSGSDLLTVKTKQLRERAERIESAAKPAHLEESAGRIRLDERGSEAKVLIAFDDLVVATPDGRLLFETGRRWIRPGERIVLLAPNGAGKSRFLDSVIRALRGEAVRGVRTNPSLVAGVVDQQLSHLGADETLQGAVVSRFPVGDQRARALLAGAGFPVERHGDRVSVLSGGQRARLAMLILRLEKPGFHVLDEPTNHLDIEVRRCSRPN</sequence>
<keyword evidence="7" id="KW-1185">Reference proteome</keyword>
<comment type="caution">
    <text evidence="6">The sequence shown here is derived from an EMBL/GenBank/DDBJ whole genome shotgun (WGS) entry which is preliminary data.</text>
</comment>
<dbReference type="PROSITE" id="PS50893">
    <property type="entry name" value="ABC_TRANSPORTER_2"/>
    <property type="match status" value="1"/>
</dbReference>
<evidence type="ECO:0000256" key="4">
    <source>
        <dbReference type="ARBA" id="ARBA00022840"/>
    </source>
</evidence>